<reference evidence="3" key="1">
    <citation type="submission" date="2006-01" db="EMBL/GenBank/DDBJ databases">
        <title>Genome of the cyst-dividing bacterium Ramlibacter tataouinensis.</title>
        <authorList>
            <person name="Barakat M."/>
            <person name="Ortet P."/>
            <person name="De Luca G."/>
            <person name="Jourlin-Castelli C."/>
            <person name="Ansaldi M."/>
            <person name="Py B."/>
            <person name="Fichant G."/>
            <person name="Coutinho P."/>
            <person name="Voulhoux R."/>
            <person name="Bastien O."/>
            <person name="Roy S."/>
            <person name="Marechal E."/>
            <person name="Henrissat B."/>
            <person name="Quentin Y."/>
            <person name="Noirot P."/>
            <person name="Filloux A."/>
            <person name="Mejean V."/>
            <person name="DuBow M."/>
            <person name="Barras F."/>
            <person name="Heulin T."/>
        </authorList>
    </citation>
    <scope>NUCLEOTIDE SEQUENCE [LARGE SCALE GENOMIC DNA]</scope>
    <source>
        <strain evidence="3">ATCC BAA-407 / DSM 14655 / LMG 21543 / TTB310</strain>
    </source>
</reference>
<organism evidence="2 3">
    <name type="scientific">Ramlibacter tataouinensis (strain ATCC BAA-407 / DSM 14655 / LMG 21543 / TTB310)</name>
    <dbReference type="NCBI Taxonomy" id="365046"/>
    <lineage>
        <taxon>Bacteria</taxon>
        <taxon>Pseudomonadati</taxon>
        <taxon>Pseudomonadota</taxon>
        <taxon>Betaproteobacteria</taxon>
        <taxon>Burkholderiales</taxon>
        <taxon>Comamonadaceae</taxon>
        <taxon>Ramlibacter</taxon>
    </lineage>
</organism>
<feature type="compositionally biased region" description="Polar residues" evidence="1">
    <location>
        <begin position="48"/>
        <end position="65"/>
    </location>
</feature>
<sequence>MTDPKITAGKASQVASQDFAQKSGEPSQPTSSGKFLTTGEDRAVRRNPSVSRANRTSIGAASNRSSIDDTGPSAEHVRKALKHSATAKDTVILACGYSPTGGGHTARCLDVIQASIDKGHVKPGSTLIFNVPQIWEGKPRSKQQLDKIAAHAKAQGIEVLLVQADKSVMGYLKPSGASDDAKIIDRFAKHAARPTADISHIEQARIYGEASDFDNPNSISGKHLGLTLKELIGEKAMGERVKVFTDMDHDLLKGMLNAGVSPNNAVDQQNHAILLEGEVSKDVVDKNALLAKVLSSRGAKISHIGLGDKNTLIALSDIAKSLGITADTTKKEAMRLVAQELLEHGNIADPQSVWDNRSGMGAVKPATGVLKHPSIKSADQVKNVMYVYAHGNQTLVGAEIQKQIARGDLADDAYRNTLFVLCGFDTLRKGDGMKLSYLADGDGITTSGAGTNGEFAYLHKAGDSKSGLLALPIIGHNEQQKNAEYLKEKDPATMPFTVIGNARDEESLRKDVDAYVKDRFSKIEEKMNGLNMRKTLEAVGDTRTYVDQSVALLFGGEMSAESKQIVEVEKAMIDSPELQINRRYYKTVFTAIDQMVSMLSSPQPDTPINIRLASKESTRQYESVREFAKKVLKNEDMLGGFLAADKRPGVLDRNLNRVGLHNVPNVKLPHFDEVKSLFENAASTSGATPSKLRTLAERIKEKMSREYRAQAIAPSSISDRTKLRQDADALKEEFGETYTTGF</sequence>
<dbReference type="OrthoDB" id="9151203at2"/>
<dbReference type="HOGENOM" id="CLU_413281_0_0_4"/>
<dbReference type="Proteomes" id="UP000008385">
    <property type="component" value="Chromosome"/>
</dbReference>
<accession>F5XW09</accession>
<evidence type="ECO:0000313" key="3">
    <source>
        <dbReference type="Proteomes" id="UP000008385"/>
    </source>
</evidence>
<proteinExistence type="predicted"/>
<feature type="region of interest" description="Disordered" evidence="1">
    <location>
        <begin position="1"/>
        <end position="75"/>
    </location>
</feature>
<dbReference type="AlphaFoldDB" id="F5XW09"/>
<name>F5XW09_RAMTT</name>
<evidence type="ECO:0000256" key="1">
    <source>
        <dbReference type="SAM" id="MobiDB-lite"/>
    </source>
</evidence>
<feature type="compositionally biased region" description="Polar residues" evidence="1">
    <location>
        <begin position="13"/>
        <end position="35"/>
    </location>
</feature>
<gene>
    <name evidence="2" type="ordered locus">Rta_30040</name>
</gene>
<dbReference type="PATRIC" id="fig|365046.3.peg.3074"/>
<dbReference type="eggNOG" id="ENOG5033QXI">
    <property type="taxonomic scope" value="Bacteria"/>
</dbReference>
<dbReference type="KEGG" id="rta:Rta_30040"/>
<reference evidence="2 3" key="2">
    <citation type="journal article" date="2011" name="PLoS ONE">
        <title>The Cyst-Dividing Bacterium Ramlibacter tataouinensis TTB310 Genome Reveals a Well-Stocked Toolbox for Adaptation to a Desert Environment.</title>
        <authorList>
            <person name="De Luca G."/>
            <person name="Barakat M."/>
            <person name="Ortet P."/>
            <person name="Fochesato S."/>
            <person name="Jourlin-Castelli C."/>
            <person name="Ansaldi M."/>
            <person name="Py B."/>
            <person name="Fichant G."/>
            <person name="Coutinho P.M."/>
            <person name="Voulhoux R."/>
            <person name="Bastien O."/>
            <person name="Marechal E."/>
            <person name="Henrissat B."/>
            <person name="Quentin Y."/>
            <person name="Noirot P."/>
            <person name="Filloux A."/>
            <person name="Mejean V."/>
            <person name="Dubow M.S."/>
            <person name="Barras F."/>
            <person name="Barbe V."/>
            <person name="Weissenbach J."/>
            <person name="Mihalcescu I."/>
            <person name="Vermeglio A."/>
            <person name="Achouak W."/>
            <person name="Heulin T."/>
        </authorList>
    </citation>
    <scope>NUCLEOTIDE SEQUENCE [LARGE SCALE GENOMIC DNA]</scope>
    <source>
        <strain evidence="3">ATCC BAA-407 / DSM 14655 / LMG 21543 / TTB310</strain>
    </source>
</reference>
<dbReference type="RefSeq" id="WP_013902343.1">
    <property type="nucleotide sequence ID" value="NC_015677.1"/>
</dbReference>
<keyword evidence="3" id="KW-1185">Reference proteome</keyword>
<dbReference type="EMBL" id="CP000245">
    <property type="protein sequence ID" value="AEG94112.1"/>
    <property type="molecule type" value="Genomic_DNA"/>
</dbReference>
<evidence type="ECO:0000313" key="2">
    <source>
        <dbReference type="EMBL" id="AEG94112.1"/>
    </source>
</evidence>
<protein>
    <submittedName>
        <fullName evidence="2">Uncharacterized protein</fullName>
    </submittedName>
</protein>